<evidence type="ECO:0000313" key="14">
    <source>
        <dbReference type="EMBL" id="KAK7116105.1"/>
    </source>
</evidence>
<evidence type="ECO:0000256" key="4">
    <source>
        <dbReference type="ARBA" id="ARBA00022692"/>
    </source>
</evidence>
<feature type="transmembrane region" description="Helical" evidence="13">
    <location>
        <begin position="179"/>
        <end position="201"/>
    </location>
</feature>
<gene>
    <name evidence="14" type="ORF">V1264_001848</name>
</gene>
<sequence>MFMQREIIRLEPPHGTCDYRGSTTDLYTKNYNTTYSKLSCLKSCYQTIVNRYCNCSWPMYYISDTTNVCNLTDHTVDTCTAGLTSAVPDEYATCDALCPQPCNEVEYDMLSSSAAWPSEKYENYLINKLKQSNYLLMDGKDADNFVKLNVYFKDLMYEKVEQQKAYESESLISDIGGQLGLWLGLSAITIGEICGLLLSLFRSLSSIGPKKDDDTFDTPVKPFSKDLEPATGGMMLNDVKSRGFV</sequence>
<dbReference type="AlphaFoldDB" id="A0AAN9GRD6"/>
<evidence type="ECO:0000256" key="6">
    <source>
        <dbReference type="ARBA" id="ARBA00023053"/>
    </source>
</evidence>
<evidence type="ECO:0000256" key="8">
    <source>
        <dbReference type="ARBA" id="ARBA00023136"/>
    </source>
</evidence>
<keyword evidence="7 12" id="KW-0406">Ion transport</keyword>
<comment type="similarity">
    <text evidence="12">Belongs to the amiloride-sensitive sodium channel (TC 1.A.6) family.</text>
</comment>
<evidence type="ECO:0000256" key="11">
    <source>
        <dbReference type="ARBA" id="ARBA00023303"/>
    </source>
</evidence>
<dbReference type="PRINTS" id="PR01078">
    <property type="entry name" value="AMINACHANNEL"/>
</dbReference>
<evidence type="ECO:0000256" key="10">
    <source>
        <dbReference type="ARBA" id="ARBA00023201"/>
    </source>
</evidence>
<comment type="caution">
    <text evidence="14">The sequence shown here is derived from an EMBL/GenBank/DDBJ whole genome shotgun (WGS) entry which is preliminary data.</text>
</comment>
<dbReference type="GO" id="GO:0015280">
    <property type="term" value="F:ligand-gated sodium channel activity"/>
    <property type="evidence" value="ECO:0007669"/>
    <property type="project" value="TreeGrafter"/>
</dbReference>
<keyword evidence="5 13" id="KW-1133">Transmembrane helix</keyword>
<evidence type="ECO:0000256" key="12">
    <source>
        <dbReference type="RuleBase" id="RU000679"/>
    </source>
</evidence>
<comment type="subcellular location">
    <subcellularLocation>
        <location evidence="1">Membrane</location>
        <topology evidence="1">Multi-pass membrane protein</topology>
    </subcellularLocation>
</comment>
<evidence type="ECO:0000313" key="15">
    <source>
        <dbReference type="Proteomes" id="UP001374579"/>
    </source>
</evidence>
<organism evidence="14 15">
    <name type="scientific">Littorina saxatilis</name>
    <dbReference type="NCBI Taxonomy" id="31220"/>
    <lineage>
        <taxon>Eukaryota</taxon>
        <taxon>Metazoa</taxon>
        <taxon>Spiralia</taxon>
        <taxon>Lophotrochozoa</taxon>
        <taxon>Mollusca</taxon>
        <taxon>Gastropoda</taxon>
        <taxon>Caenogastropoda</taxon>
        <taxon>Littorinimorpha</taxon>
        <taxon>Littorinoidea</taxon>
        <taxon>Littorinidae</taxon>
        <taxon>Littorina</taxon>
    </lineage>
</organism>
<keyword evidence="10 12" id="KW-0739">Sodium transport</keyword>
<dbReference type="PANTHER" id="PTHR11690:SF248">
    <property type="entry name" value="PICKPOCKET 17, ISOFORM A"/>
    <property type="match status" value="1"/>
</dbReference>
<evidence type="ECO:0000256" key="3">
    <source>
        <dbReference type="ARBA" id="ARBA00022461"/>
    </source>
</evidence>
<dbReference type="EMBL" id="JBAMIC010000001">
    <property type="protein sequence ID" value="KAK7116105.1"/>
    <property type="molecule type" value="Genomic_DNA"/>
</dbReference>
<dbReference type="Proteomes" id="UP001374579">
    <property type="component" value="Unassembled WGS sequence"/>
</dbReference>
<dbReference type="PANTHER" id="PTHR11690">
    <property type="entry name" value="AMILORIDE-SENSITIVE SODIUM CHANNEL-RELATED"/>
    <property type="match status" value="1"/>
</dbReference>
<name>A0AAN9GRD6_9CAEN</name>
<keyword evidence="11 12" id="KW-0407">Ion channel</keyword>
<keyword evidence="4 12" id="KW-0812">Transmembrane</keyword>
<dbReference type="InterPro" id="IPR001873">
    <property type="entry name" value="ENaC"/>
</dbReference>
<proteinExistence type="inferred from homology"/>
<evidence type="ECO:0000256" key="2">
    <source>
        <dbReference type="ARBA" id="ARBA00022448"/>
    </source>
</evidence>
<keyword evidence="15" id="KW-1185">Reference proteome</keyword>
<dbReference type="FunFam" id="1.10.287.770:FF:000001">
    <property type="entry name" value="Acid-sensing ion channel subunit 1"/>
    <property type="match status" value="1"/>
</dbReference>
<dbReference type="GO" id="GO:0005886">
    <property type="term" value="C:plasma membrane"/>
    <property type="evidence" value="ECO:0007669"/>
    <property type="project" value="TreeGrafter"/>
</dbReference>
<evidence type="ECO:0000256" key="9">
    <source>
        <dbReference type="ARBA" id="ARBA00023180"/>
    </source>
</evidence>
<evidence type="ECO:0000256" key="5">
    <source>
        <dbReference type="ARBA" id="ARBA00022989"/>
    </source>
</evidence>
<evidence type="ECO:0000256" key="1">
    <source>
        <dbReference type="ARBA" id="ARBA00004141"/>
    </source>
</evidence>
<keyword evidence="3 12" id="KW-0894">Sodium channel</keyword>
<keyword evidence="2 12" id="KW-0813">Transport</keyword>
<keyword evidence="9" id="KW-0325">Glycoprotein</keyword>
<keyword evidence="6" id="KW-0915">Sodium</keyword>
<dbReference type="Gene3D" id="1.10.287.770">
    <property type="entry name" value="YojJ-like"/>
    <property type="match status" value="1"/>
</dbReference>
<keyword evidence="8 13" id="KW-0472">Membrane</keyword>
<protein>
    <submittedName>
        <fullName evidence="14">Uncharacterized protein</fullName>
    </submittedName>
</protein>
<evidence type="ECO:0000256" key="13">
    <source>
        <dbReference type="SAM" id="Phobius"/>
    </source>
</evidence>
<dbReference type="Pfam" id="PF00858">
    <property type="entry name" value="ASC"/>
    <property type="match status" value="1"/>
</dbReference>
<accession>A0AAN9GRD6</accession>
<reference evidence="14 15" key="1">
    <citation type="submission" date="2024-02" db="EMBL/GenBank/DDBJ databases">
        <title>Chromosome-scale genome assembly of the rough periwinkle Littorina saxatilis.</title>
        <authorList>
            <person name="De Jode A."/>
            <person name="Faria R."/>
            <person name="Formenti G."/>
            <person name="Sims Y."/>
            <person name="Smith T.P."/>
            <person name="Tracey A."/>
            <person name="Wood J.M.D."/>
            <person name="Zagrodzka Z.B."/>
            <person name="Johannesson K."/>
            <person name="Butlin R.K."/>
            <person name="Leder E.H."/>
        </authorList>
    </citation>
    <scope>NUCLEOTIDE SEQUENCE [LARGE SCALE GENOMIC DNA]</scope>
    <source>
        <strain evidence="14">Snail1</strain>
        <tissue evidence="14">Muscle</tissue>
    </source>
</reference>
<dbReference type="Gene3D" id="1.10.287.820">
    <property type="entry name" value="Acid-sensing ion channel domain"/>
    <property type="match status" value="1"/>
</dbReference>
<evidence type="ECO:0000256" key="7">
    <source>
        <dbReference type="ARBA" id="ARBA00023065"/>
    </source>
</evidence>